<accession>A0A6J5GB21</accession>
<protein>
    <submittedName>
        <fullName evidence="1">Uncharacterized protein</fullName>
    </submittedName>
</protein>
<dbReference type="Proteomes" id="UP000494252">
    <property type="component" value="Unassembled WGS sequence"/>
</dbReference>
<evidence type="ECO:0000313" key="2">
    <source>
        <dbReference type="Proteomes" id="UP000494252"/>
    </source>
</evidence>
<keyword evidence="2" id="KW-1185">Reference proteome</keyword>
<proteinExistence type="predicted"/>
<gene>
    <name evidence="1" type="ORF">LMG27177_03843</name>
</gene>
<dbReference type="AlphaFoldDB" id="A0A6J5GB21"/>
<reference evidence="1 2" key="1">
    <citation type="submission" date="2020-04" db="EMBL/GenBank/DDBJ databases">
        <authorList>
            <person name="De Canck E."/>
        </authorList>
    </citation>
    <scope>NUCLEOTIDE SEQUENCE [LARGE SCALE GENOMIC DNA]</scope>
    <source>
        <strain evidence="1 2">LMG 27177</strain>
    </source>
</reference>
<dbReference type="EMBL" id="CADIKI010000011">
    <property type="protein sequence ID" value="CAB3795421.1"/>
    <property type="molecule type" value="Genomic_DNA"/>
</dbReference>
<evidence type="ECO:0000313" key="1">
    <source>
        <dbReference type="EMBL" id="CAB3795421.1"/>
    </source>
</evidence>
<organism evidence="1 2">
    <name type="scientific">Paraburkholderia fynbosensis</name>
    <dbReference type="NCBI Taxonomy" id="1200993"/>
    <lineage>
        <taxon>Bacteria</taxon>
        <taxon>Pseudomonadati</taxon>
        <taxon>Pseudomonadota</taxon>
        <taxon>Betaproteobacteria</taxon>
        <taxon>Burkholderiales</taxon>
        <taxon>Burkholderiaceae</taxon>
        <taxon>Paraburkholderia</taxon>
    </lineage>
</organism>
<sequence>MKTRIFTYVECSCGHRGALIETIETGAFRAGGHQARLRKLTHAGTYDGENVLFAAMKPGCPACCRSLSPDDVVGRSQLQGTGEVLRLARESESADVTLGARG</sequence>
<name>A0A6J5GB21_9BURK</name>